<dbReference type="Gene3D" id="3.30.40.10">
    <property type="entry name" value="Zinc/RING finger domain, C3HC4 (zinc finger)"/>
    <property type="match status" value="1"/>
</dbReference>
<sequence>MQVQREYTVELAEFKNILELYANNQQTSDLIMKPRGLDQELFDYICSRVVSSISSTSVKEEDSVSVVSEAEKERVFPERTLQNLSNILIKAQIYLLQTDQISNTRDLIKFLIKQKLDPRQMTNFYKTADLDASLDLYDSLYQFQSGQEEPDEQHFGVEEQCYSVLDQVSFVPIIVPARTSKCTHLQCYDLNTLTNLKQCPFCGVQYKLEDIYIDKFIKMIMHCYEEMKIDVKQFKIDKYGNIDVV</sequence>
<protein>
    <submittedName>
        <fullName evidence="1">RING/FYVE/PHD-type</fullName>
    </submittedName>
</protein>
<dbReference type="Proteomes" id="UP001642409">
    <property type="component" value="Unassembled WGS sequence"/>
</dbReference>
<name>A0AA86UIM0_9EUKA</name>
<dbReference type="InterPro" id="IPR013083">
    <property type="entry name" value="Znf_RING/FYVE/PHD"/>
</dbReference>
<proteinExistence type="predicted"/>
<comment type="caution">
    <text evidence="1">The sequence shown here is derived from an EMBL/GenBank/DDBJ whole genome shotgun (WGS) entry which is preliminary data.</text>
</comment>
<reference evidence="1" key="1">
    <citation type="submission" date="2023-06" db="EMBL/GenBank/DDBJ databases">
        <authorList>
            <person name="Kurt Z."/>
        </authorList>
    </citation>
    <scope>NUCLEOTIDE SEQUENCE</scope>
</reference>
<dbReference type="EMBL" id="CAXDID020000018">
    <property type="protein sequence ID" value="CAL5985403.1"/>
    <property type="molecule type" value="Genomic_DNA"/>
</dbReference>
<organism evidence="1">
    <name type="scientific">Hexamita inflata</name>
    <dbReference type="NCBI Taxonomy" id="28002"/>
    <lineage>
        <taxon>Eukaryota</taxon>
        <taxon>Metamonada</taxon>
        <taxon>Diplomonadida</taxon>
        <taxon>Hexamitidae</taxon>
        <taxon>Hexamitinae</taxon>
        <taxon>Hexamita</taxon>
    </lineage>
</organism>
<evidence type="ECO:0000313" key="2">
    <source>
        <dbReference type="EMBL" id="CAL5985403.1"/>
    </source>
</evidence>
<reference evidence="2 3" key="2">
    <citation type="submission" date="2024-07" db="EMBL/GenBank/DDBJ databases">
        <authorList>
            <person name="Akdeniz Z."/>
        </authorList>
    </citation>
    <scope>NUCLEOTIDE SEQUENCE [LARGE SCALE GENOMIC DNA]</scope>
</reference>
<evidence type="ECO:0000313" key="3">
    <source>
        <dbReference type="Proteomes" id="UP001642409"/>
    </source>
</evidence>
<dbReference type="EMBL" id="CATOUU010000834">
    <property type="protein sequence ID" value="CAI9952961.1"/>
    <property type="molecule type" value="Genomic_DNA"/>
</dbReference>
<accession>A0AA86UIM0</accession>
<dbReference type="AlphaFoldDB" id="A0AA86UIM0"/>
<gene>
    <name evidence="1" type="ORF">HINF_LOCUS40606</name>
    <name evidence="2" type="ORF">HINF_LOCUS8864</name>
</gene>
<evidence type="ECO:0000313" key="1">
    <source>
        <dbReference type="EMBL" id="CAI9952961.1"/>
    </source>
</evidence>
<keyword evidence="3" id="KW-1185">Reference proteome</keyword>